<dbReference type="Pfam" id="PF00773">
    <property type="entry name" value="RNB"/>
    <property type="match status" value="1"/>
</dbReference>
<comment type="caution">
    <text evidence="3">The sequence shown here is derived from an EMBL/GenBank/DDBJ whole genome shotgun (WGS) entry which is preliminary data.</text>
</comment>
<name>A0A8H7KGH1_AGABI</name>
<dbReference type="GO" id="GO:0000175">
    <property type="term" value="F:3'-5'-RNA exonuclease activity"/>
    <property type="evidence" value="ECO:0007669"/>
    <property type="project" value="TreeGrafter"/>
</dbReference>
<feature type="domain" description="RNB" evidence="2">
    <location>
        <begin position="484"/>
        <end position="842"/>
    </location>
</feature>
<dbReference type="EMBL" id="JABXXO010000007">
    <property type="protein sequence ID" value="KAF7773218.1"/>
    <property type="molecule type" value="Genomic_DNA"/>
</dbReference>
<gene>
    <name evidence="3" type="ORF">Agabi119p4_5385</name>
</gene>
<dbReference type="InterPro" id="IPR001900">
    <property type="entry name" value="RNase_II/R"/>
</dbReference>
<proteinExistence type="predicted"/>
<dbReference type="SMART" id="SM00955">
    <property type="entry name" value="RNB"/>
    <property type="match status" value="1"/>
</dbReference>
<protein>
    <recommendedName>
        <fullName evidence="2">RNB domain-containing protein</fullName>
    </recommendedName>
</protein>
<accession>A0A8H7KGH1</accession>
<dbReference type="AlphaFoldDB" id="A0A8H7KGH1"/>
<dbReference type="InterPro" id="IPR050180">
    <property type="entry name" value="RNR_Ribonuclease"/>
</dbReference>
<feature type="region of interest" description="Disordered" evidence="1">
    <location>
        <begin position="1"/>
        <end position="44"/>
    </location>
</feature>
<dbReference type="GO" id="GO:0006402">
    <property type="term" value="P:mRNA catabolic process"/>
    <property type="evidence" value="ECO:0007669"/>
    <property type="project" value="TreeGrafter"/>
</dbReference>
<evidence type="ECO:0000256" key="1">
    <source>
        <dbReference type="SAM" id="MobiDB-lite"/>
    </source>
</evidence>
<dbReference type="SUPFAM" id="SSF50249">
    <property type="entry name" value="Nucleic acid-binding proteins"/>
    <property type="match status" value="1"/>
</dbReference>
<dbReference type="GO" id="GO:0003723">
    <property type="term" value="F:RNA binding"/>
    <property type="evidence" value="ECO:0007669"/>
    <property type="project" value="InterPro"/>
</dbReference>
<sequence>MHRATVRVCGARYASTAASPKPTNPLKPKKKDSVDIQPKLKPKRQDPVYKPLARVLNQFITRVSEGKVDSITNRHWKHTPSRRGEETRLKRNIEEGAPQTASTRFQGKVATIPSLDQQIFDAPIVDVSVDDGPQFLLETPFGSFVEVRRNNVFNIGVVIGSGFIDRAFRIAMLTKDGESYVSLKQDICFSIPSICSADLAARCGLDAFPENAIQLNARIEVLKRLREVQRQVEVAVVGLSRQLHSIYETLRSKDPSQWTEVTASEVANMIHKNPTAIEIYAIHKLLMDNPMRFLASNQYAANQTFRIRPMNEVKDLEQVQQWVREKSPALDRFISKAREVADVQVKLRESSREDQPSYVKGEHLWSETDKTIIRLCVASLGHQRSIQLNPYLALVGHIIRHFYDMRTVKHDDHEIHRLLMDIGVFTPWEDLLAIDAGYRLDLDTRLAVVQERDQAILRALENSKEIKPRHPEDFYPVDPLESIRHDWGNLAVYVVDDVGAEELDDGFSVERIESEPGSMWLHVHIADPGSVIPPTHFLAQNAAQQAESWYTVPRTFPLFPKSLVHHPVHGLSLGIRSKNGIPDRVLTFSAKLDSAGNIVDYAVRAGLVRNVNRISYDSVDVALQIPSPLFEYPFGGAPISKASPAPSDFVEDLKAIREIALKQRERRIAMNWLAFNRNRAEVKRVSEFPSPPNGIVGAQIDTPHLNKGFPNLVYIVSSTRESGDVGFRSVVAEMMKLSCRVGARFFTDRNVPAPYRTGQPLIPTSEKAIEKLLSKRDELGYIQEAEGLSDFIYEPRAQYQLNPGMHFGLAIPEGEGYVRVTSPLRRYNDLVAHWQIHKVLLNEKEGKTSKDGVKGMFDKAWMQNYINTLEIQSQTLKGIQRRHNRYWALNYINNWQQTFKDGKNRHLWPRDPQGNPIPDPLEGLEGYTISGLISNQLVQQVQLNMVIPKLGLQPIVEDVVADLDVGVVLGTKITVNLKDIRLGMKANMITTIDSSRMKWPPS</sequence>
<evidence type="ECO:0000313" key="4">
    <source>
        <dbReference type="Proteomes" id="UP000629468"/>
    </source>
</evidence>
<dbReference type="PANTHER" id="PTHR23355:SF65">
    <property type="entry name" value="EXORIBONUCLEASE CYT-4, PUTATIVE (AFU_ORTHOLOGUE AFUA_7G01550)-RELATED"/>
    <property type="match status" value="1"/>
</dbReference>
<dbReference type="InterPro" id="IPR012340">
    <property type="entry name" value="NA-bd_OB-fold"/>
</dbReference>
<reference evidence="3 4" key="1">
    <citation type="journal article" name="Sci. Rep.">
        <title>Telomere-to-telomere assembled and centromere annotated genomes of the two main subspecies of the button mushroom Agaricus bisporus reveal especially polymorphic chromosome ends.</title>
        <authorList>
            <person name="Sonnenberg A.S.M."/>
            <person name="Sedaghat-Telgerd N."/>
            <person name="Lavrijssen B."/>
            <person name="Ohm R.A."/>
            <person name="Hendrickx P.M."/>
            <person name="Scholtmeijer K."/>
            <person name="Baars J.J.P."/>
            <person name="van Peer A."/>
        </authorList>
    </citation>
    <scope>NUCLEOTIDE SEQUENCE [LARGE SCALE GENOMIC DNA]</scope>
    <source>
        <strain evidence="3 4">H119_p4</strain>
    </source>
</reference>
<organism evidence="3 4">
    <name type="scientific">Agaricus bisporus var. burnettii</name>
    <dbReference type="NCBI Taxonomy" id="192524"/>
    <lineage>
        <taxon>Eukaryota</taxon>
        <taxon>Fungi</taxon>
        <taxon>Dikarya</taxon>
        <taxon>Basidiomycota</taxon>
        <taxon>Agaricomycotina</taxon>
        <taxon>Agaricomycetes</taxon>
        <taxon>Agaricomycetidae</taxon>
        <taxon>Agaricales</taxon>
        <taxon>Agaricineae</taxon>
        <taxon>Agaricaceae</taxon>
        <taxon>Agaricus</taxon>
    </lineage>
</organism>
<evidence type="ECO:0000313" key="3">
    <source>
        <dbReference type="EMBL" id="KAF7773218.1"/>
    </source>
</evidence>
<evidence type="ECO:0000259" key="2">
    <source>
        <dbReference type="SMART" id="SM00955"/>
    </source>
</evidence>
<dbReference type="PANTHER" id="PTHR23355">
    <property type="entry name" value="RIBONUCLEASE"/>
    <property type="match status" value="1"/>
</dbReference>
<dbReference type="Proteomes" id="UP000629468">
    <property type="component" value="Unassembled WGS sequence"/>
</dbReference>
<dbReference type="GO" id="GO:0000932">
    <property type="term" value="C:P-body"/>
    <property type="evidence" value="ECO:0007669"/>
    <property type="project" value="TreeGrafter"/>
</dbReference>